<keyword evidence="8" id="KW-1185">Reference proteome</keyword>
<name>A0ABN3BB61_9ACTN</name>
<evidence type="ECO:0000256" key="3">
    <source>
        <dbReference type="ARBA" id="ARBA00022898"/>
    </source>
</evidence>
<dbReference type="GO" id="GO:0008483">
    <property type="term" value="F:transaminase activity"/>
    <property type="evidence" value="ECO:0007669"/>
    <property type="project" value="UniProtKB-KW"/>
</dbReference>
<feature type="domain" description="Aminotransferase class I/classII large" evidence="6">
    <location>
        <begin position="30"/>
        <end position="377"/>
    </location>
</feature>
<evidence type="ECO:0000313" key="7">
    <source>
        <dbReference type="EMBL" id="GAA2191503.1"/>
    </source>
</evidence>
<dbReference type="Gene3D" id="3.90.1150.10">
    <property type="entry name" value="Aspartate Aminotransferase, domain 1"/>
    <property type="match status" value="1"/>
</dbReference>
<evidence type="ECO:0000259" key="6">
    <source>
        <dbReference type="Pfam" id="PF00155"/>
    </source>
</evidence>
<dbReference type="CDD" id="cd00609">
    <property type="entry name" value="AAT_like"/>
    <property type="match status" value="1"/>
</dbReference>
<proteinExistence type="inferred from homology"/>
<dbReference type="Gene3D" id="3.40.640.10">
    <property type="entry name" value="Type I PLP-dependent aspartate aminotransferase-like (Major domain)"/>
    <property type="match status" value="1"/>
</dbReference>
<evidence type="ECO:0000256" key="4">
    <source>
        <dbReference type="ARBA" id="ARBA00023239"/>
    </source>
</evidence>
<dbReference type="Proteomes" id="UP001501391">
    <property type="component" value="Unassembled WGS sequence"/>
</dbReference>
<organism evidence="7 8">
    <name type="scientific">Streptomyces bangladeshensis</name>
    <dbReference type="NCBI Taxonomy" id="295352"/>
    <lineage>
        <taxon>Bacteria</taxon>
        <taxon>Bacillati</taxon>
        <taxon>Actinomycetota</taxon>
        <taxon>Actinomycetes</taxon>
        <taxon>Kitasatosporales</taxon>
        <taxon>Streptomycetaceae</taxon>
        <taxon>Streptomyces</taxon>
    </lineage>
</organism>
<gene>
    <name evidence="7" type="ORF">GCM10009787_05100</name>
</gene>
<dbReference type="InterPro" id="IPR051798">
    <property type="entry name" value="Class-II_PLP-Dep_Aminotrans"/>
</dbReference>
<accession>A0ABN3BB61</accession>
<evidence type="ECO:0000256" key="5">
    <source>
        <dbReference type="ARBA" id="ARBA00037974"/>
    </source>
</evidence>
<keyword evidence="4" id="KW-0456">Lyase</keyword>
<dbReference type="InterPro" id="IPR015424">
    <property type="entry name" value="PyrdxlP-dep_Trfase"/>
</dbReference>
<dbReference type="EMBL" id="BAAAOQ010000002">
    <property type="protein sequence ID" value="GAA2191503.1"/>
    <property type="molecule type" value="Genomic_DNA"/>
</dbReference>
<comment type="cofactor">
    <cofactor evidence="1">
        <name>pyridoxal 5'-phosphate</name>
        <dbReference type="ChEBI" id="CHEBI:597326"/>
    </cofactor>
</comment>
<keyword evidence="7" id="KW-0032">Aminotransferase</keyword>
<reference evidence="7 8" key="1">
    <citation type="journal article" date="2019" name="Int. J. Syst. Evol. Microbiol.">
        <title>The Global Catalogue of Microorganisms (GCM) 10K type strain sequencing project: providing services to taxonomists for standard genome sequencing and annotation.</title>
        <authorList>
            <consortium name="The Broad Institute Genomics Platform"/>
            <consortium name="The Broad Institute Genome Sequencing Center for Infectious Disease"/>
            <person name="Wu L."/>
            <person name="Ma J."/>
        </authorList>
    </citation>
    <scope>NUCLEOTIDE SEQUENCE [LARGE SCALE GENOMIC DNA]</scope>
    <source>
        <strain evidence="7 8">JCM 14924</strain>
    </source>
</reference>
<dbReference type="EC" id="4.4.1.13" evidence="2"/>
<protein>
    <recommendedName>
        <fullName evidence="2">cysteine-S-conjugate beta-lyase</fullName>
        <ecNumber evidence="2">4.4.1.13</ecNumber>
    </recommendedName>
</protein>
<dbReference type="RefSeq" id="WP_059250212.1">
    <property type="nucleotide sequence ID" value="NZ_BAAAOQ010000002.1"/>
</dbReference>
<keyword evidence="7" id="KW-0808">Transferase</keyword>
<dbReference type="InterPro" id="IPR015421">
    <property type="entry name" value="PyrdxlP-dep_Trfase_major"/>
</dbReference>
<dbReference type="InterPro" id="IPR015422">
    <property type="entry name" value="PyrdxlP-dep_Trfase_small"/>
</dbReference>
<dbReference type="SUPFAM" id="SSF53383">
    <property type="entry name" value="PLP-dependent transferases"/>
    <property type="match status" value="1"/>
</dbReference>
<evidence type="ECO:0000256" key="1">
    <source>
        <dbReference type="ARBA" id="ARBA00001933"/>
    </source>
</evidence>
<dbReference type="PANTHER" id="PTHR43525:SF2">
    <property type="entry name" value="CYSTATHIONINE BETA-LYASE-RELATED"/>
    <property type="match status" value="1"/>
</dbReference>
<evidence type="ECO:0000313" key="8">
    <source>
        <dbReference type="Proteomes" id="UP001501391"/>
    </source>
</evidence>
<evidence type="ECO:0000256" key="2">
    <source>
        <dbReference type="ARBA" id="ARBA00012224"/>
    </source>
</evidence>
<sequence>MSDDDVTAQALRDAGHLKWTVSGPGLLGACAAEMDYGTAPPVTAALAEALRKNLLGYLPPGLAGGLGEACADWQRRAYGWDVAPADIRLLPDVVRAFHVAVEHFSRPGSPVIVPVPTFTPFLTVPGLLGRRVIEVGLVRSGSRYVYDLDALDRAYRQGGHLLVLCNPHNPLGRVLDAGELTAISEVVDRHGGRVFSDEVHAPLVYAGHRHVPYASTSSAAAHHTLTAVSASKAWNIAGLKCAQMVLTNDADRARWEGLGRLATDGTSILGVVAGTAAYRDGAAWLDGVRARLDRNRRLLRDLLRDHLPDVGYLPPEGTYLGWLDCRRLGLPGPDLAAFFRSEAGVTTVDGGSCGAPGRGFVRLNFATTEPILTRIVRRMADAVHRRASAMPAPGPRDFARQTT</sequence>
<dbReference type="InterPro" id="IPR004839">
    <property type="entry name" value="Aminotransferase_I/II_large"/>
</dbReference>
<comment type="similarity">
    <text evidence="5">Belongs to the class-II pyridoxal-phosphate-dependent aminotransferase family. MalY/PatB cystathionine beta-lyase subfamily.</text>
</comment>
<keyword evidence="3" id="KW-0663">Pyridoxal phosphate</keyword>
<comment type="caution">
    <text evidence="7">The sequence shown here is derived from an EMBL/GenBank/DDBJ whole genome shotgun (WGS) entry which is preliminary data.</text>
</comment>
<dbReference type="Pfam" id="PF00155">
    <property type="entry name" value="Aminotran_1_2"/>
    <property type="match status" value="1"/>
</dbReference>
<dbReference type="PANTHER" id="PTHR43525">
    <property type="entry name" value="PROTEIN MALY"/>
    <property type="match status" value="1"/>
</dbReference>